<accession>X5HM02</accession>
<keyword evidence="3" id="KW-1185">Reference proteome</keyword>
<evidence type="ECO:0000313" key="2">
    <source>
        <dbReference type="EMBL" id="AHX11465.1"/>
    </source>
</evidence>
<dbReference type="STRING" id="1286528.NHE_0524"/>
<dbReference type="KEGG" id="nhm:NHE_0524"/>
<gene>
    <name evidence="2" type="ORF">NHE_0524</name>
</gene>
<evidence type="ECO:0000256" key="1">
    <source>
        <dbReference type="SAM" id="Phobius"/>
    </source>
</evidence>
<reference evidence="2 3" key="1">
    <citation type="submission" date="2014-03" db="EMBL/GenBank/DDBJ databases">
        <title>Sequencing and Comparison of Genomes and Transcriptome Profiles of Human Ehrlichiosis Agents.</title>
        <authorList>
            <person name="Lin M."/>
            <person name="Daugherty S.C."/>
            <person name="Nagaraj S."/>
            <person name="Cheng Z."/>
            <person name="Xiong Q."/>
            <person name="Lin F.-Y."/>
            <person name="Sengamalay N."/>
            <person name="Ott S."/>
            <person name="Godinez A."/>
            <person name="Tallon L.J."/>
            <person name="Sadzewicz L."/>
            <person name="Fraser C.M."/>
            <person name="Dunning Hotopp J.C."/>
            <person name="Rikihisa Y."/>
        </authorList>
    </citation>
    <scope>NUCLEOTIDE SEQUENCE [LARGE SCALE GENOMIC DNA]</scope>
    <source>
        <strain evidence="2 3">Oregon</strain>
    </source>
</reference>
<feature type="transmembrane region" description="Helical" evidence="1">
    <location>
        <begin position="25"/>
        <end position="44"/>
    </location>
</feature>
<organism evidence="2 3">
    <name type="scientific">Neorickettsia helminthoeca str. Oregon</name>
    <dbReference type="NCBI Taxonomy" id="1286528"/>
    <lineage>
        <taxon>Bacteria</taxon>
        <taxon>Pseudomonadati</taxon>
        <taxon>Pseudomonadota</taxon>
        <taxon>Alphaproteobacteria</taxon>
        <taxon>Rickettsiales</taxon>
        <taxon>Anaplasmataceae</taxon>
        <taxon>Neorickettsia</taxon>
    </lineage>
</organism>
<name>X5HM02_9RICK</name>
<evidence type="ECO:0000313" key="3">
    <source>
        <dbReference type="Proteomes" id="UP000023755"/>
    </source>
</evidence>
<dbReference type="AlphaFoldDB" id="X5HM02"/>
<sequence>MEYLVPRNFLPRFHSSAIWDINHSLALLCGYSFIALLTLQYLFFIS</sequence>
<dbReference type="Proteomes" id="UP000023755">
    <property type="component" value="Chromosome"/>
</dbReference>
<proteinExistence type="predicted"/>
<dbReference type="EMBL" id="CP007481">
    <property type="protein sequence ID" value="AHX11465.1"/>
    <property type="molecule type" value="Genomic_DNA"/>
</dbReference>
<keyword evidence="1" id="KW-1133">Transmembrane helix</keyword>
<keyword evidence="1" id="KW-0472">Membrane</keyword>
<keyword evidence="1" id="KW-0812">Transmembrane</keyword>
<protein>
    <submittedName>
        <fullName evidence="2">Uncharacterized protein</fullName>
    </submittedName>
</protein>
<dbReference type="HOGENOM" id="CLU_3186329_0_0_5"/>